<dbReference type="RefSeq" id="WP_311702151.1">
    <property type="nucleotide sequence ID" value="NZ_JAVREL010000001.1"/>
</dbReference>
<dbReference type="Proteomes" id="UP001183246">
    <property type="component" value="Unassembled WGS sequence"/>
</dbReference>
<sequence length="181" mass="19907">MPLTFLAADHDSAGAPSEIPLPHTEQDYWRRPYRPGPWRVAVAAVTLLVAAYLLISGVIIILAGSPTGAGATAVAAVLAIAFALRLLRIGIWVSPRGLRRVGLLRTQTLRWRDIARVCTVQQPVKWLGLPRSVQGQAVHIERRRGEALRTLLTDHSADFLARPEAFDRAADVLEAWAAERR</sequence>
<keyword evidence="1" id="KW-1133">Transmembrane helix</keyword>
<dbReference type="EMBL" id="JAVREL010000001">
    <property type="protein sequence ID" value="MDT0341054.1"/>
    <property type="molecule type" value="Genomic_DNA"/>
</dbReference>
<comment type="caution">
    <text evidence="2">The sequence shown here is derived from an EMBL/GenBank/DDBJ whole genome shotgun (WGS) entry which is preliminary data.</text>
</comment>
<accession>A0ABU2MIU5</accession>
<gene>
    <name evidence="2" type="ORF">RM590_00025</name>
</gene>
<name>A0ABU2MIU5_9ACTN</name>
<keyword evidence="1" id="KW-0472">Membrane</keyword>
<reference evidence="3" key="1">
    <citation type="submission" date="2023-07" db="EMBL/GenBank/DDBJ databases">
        <title>30 novel species of actinomycetes from the DSMZ collection.</title>
        <authorList>
            <person name="Nouioui I."/>
        </authorList>
    </citation>
    <scope>NUCLEOTIDE SEQUENCE [LARGE SCALE GENOMIC DNA]</scope>
    <source>
        <strain evidence="3">DSM 44938</strain>
    </source>
</reference>
<evidence type="ECO:0000313" key="2">
    <source>
        <dbReference type="EMBL" id="MDT0341054.1"/>
    </source>
</evidence>
<organism evidence="2 3">
    <name type="scientific">Streptomyces litchfieldiae</name>
    <dbReference type="NCBI Taxonomy" id="3075543"/>
    <lineage>
        <taxon>Bacteria</taxon>
        <taxon>Bacillati</taxon>
        <taxon>Actinomycetota</taxon>
        <taxon>Actinomycetes</taxon>
        <taxon>Kitasatosporales</taxon>
        <taxon>Streptomycetaceae</taxon>
        <taxon>Streptomyces</taxon>
    </lineage>
</organism>
<keyword evidence="1" id="KW-0812">Transmembrane</keyword>
<proteinExistence type="predicted"/>
<evidence type="ECO:0000256" key="1">
    <source>
        <dbReference type="SAM" id="Phobius"/>
    </source>
</evidence>
<protein>
    <recommendedName>
        <fullName evidence="4">PH domain-containing protein</fullName>
    </recommendedName>
</protein>
<keyword evidence="3" id="KW-1185">Reference proteome</keyword>
<feature type="transmembrane region" description="Helical" evidence="1">
    <location>
        <begin position="69"/>
        <end position="87"/>
    </location>
</feature>
<evidence type="ECO:0000313" key="3">
    <source>
        <dbReference type="Proteomes" id="UP001183246"/>
    </source>
</evidence>
<feature type="transmembrane region" description="Helical" evidence="1">
    <location>
        <begin position="40"/>
        <end position="63"/>
    </location>
</feature>
<evidence type="ECO:0008006" key="4">
    <source>
        <dbReference type="Google" id="ProtNLM"/>
    </source>
</evidence>